<dbReference type="eggNOG" id="arCOG03633">
    <property type="taxonomic scope" value="Archaea"/>
</dbReference>
<gene>
    <name evidence="2" type="ORF">NTE_00883</name>
</gene>
<organism evidence="2 3">
    <name type="scientific">Candidatus Nitrososphaera evergladensis SR1</name>
    <dbReference type="NCBI Taxonomy" id="1459636"/>
    <lineage>
        <taxon>Archaea</taxon>
        <taxon>Nitrososphaerota</taxon>
        <taxon>Nitrososphaeria</taxon>
        <taxon>Nitrososphaerales</taxon>
        <taxon>Nitrososphaeraceae</taxon>
        <taxon>Nitrososphaera</taxon>
    </lineage>
</organism>
<dbReference type="STRING" id="1459636.NTE_00883"/>
<keyword evidence="3" id="KW-1185">Reference proteome</keyword>
<keyword evidence="1" id="KW-0472">Membrane</keyword>
<evidence type="ECO:0000313" key="2">
    <source>
        <dbReference type="EMBL" id="AIF82959.1"/>
    </source>
</evidence>
<dbReference type="AlphaFoldDB" id="A0A075MUG7"/>
<dbReference type="Proteomes" id="UP000028194">
    <property type="component" value="Chromosome"/>
</dbReference>
<protein>
    <submittedName>
        <fullName evidence="2">Uncharacterized protein</fullName>
    </submittedName>
</protein>
<sequence length="208" mass="21499">MKRGHIVLISGVVLLVTGITISVVWGISFAGSFLKENTIVAKTTIEPGRSVDARANVNQLGKPLSLAIGIDKSGQQQQAFSDIRLKETITDPTGKVVSSHEFGESFFNSFNPQIAGIYTVTVSNLGTQPVSVSGAFGYMSFVGSDGKPNINAIAGEEGGLGMVIAGGGLAAAGIIALIVGAIITVIDSRAQRQGSTKASENGISYKKD</sequence>
<dbReference type="EMBL" id="CP007174">
    <property type="protein sequence ID" value="AIF82959.1"/>
    <property type="molecule type" value="Genomic_DNA"/>
</dbReference>
<evidence type="ECO:0000256" key="1">
    <source>
        <dbReference type="SAM" id="Phobius"/>
    </source>
</evidence>
<keyword evidence="1" id="KW-0812">Transmembrane</keyword>
<keyword evidence="1" id="KW-1133">Transmembrane helix</keyword>
<dbReference type="HOGENOM" id="CLU_1187816_0_0_2"/>
<dbReference type="KEGG" id="nev:NTE_00883"/>
<name>A0A075MUG7_9ARCH</name>
<accession>A0A075MUG7</accession>
<feature type="transmembrane region" description="Helical" evidence="1">
    <location>
        <begin position="7"/>
        <end position="27"/>
    </location>
</feature>
<feature type="transmembrane region" description="Helical" evidence="1">
    <location>
        <begin position="163"/>
        <end position="186"/>
    </location>
</feature>
<evidence type="ECO:0000313" key="3">
    <source>
        <dbReference type="Proteomes" id="UP000028194"/>
    </source>
</evidence>
<reference evidence="2 3" key="1">
    <citation type="journal article" date="2014" name="PLoS ONE">
        <title>Genome Sequence of Candidatus Nitrososphaera evergladensis from Group I.1b Enriched from Everglades Soil Reveals Novel Genomic Features of the Ammonia-Oxidizing Archaea.</title>
        <authorList>
            <person name="Zhalnina K.V."/>
            <person name="Dias R."/>
            <person name="Leonard M.T."/>
            <person name="Dorr de Quadros P."/>
            <person name="Camargo F.A."/>
            <person name="Drew J.C."/>
            <person name="Farmerie W.G."/>
            <person name="Daroub S.H."/>
            <person name="Triplett E.W."/>
        </authorList>
    </citation>
    <scope>NUCLEOTIDE SEQUENCE [LARGE SCALE GENOMIC DNA]</scope>
    <source>
        <strain evidence="2 3">SR1</strain>
    </source>
</reference>
<proteinExistence type="predicted"/>